<protein>
    <submittedName>
        <fullName evidence="13">Aminopeptidase N</fullName>
        <ecNumber evidence="13">3.4.11.2</ecNumber>
    </submittedName>
</protein>
<dbReference type="GO" id="GO:0008270">
    <property type="term" value="F:zinc ion binding"/>
    <property type="evidence" value="ECO:0007669"/>
    <property type="project" value="InterPro"/>
</dbReference>
<evidence type="ECO:0000256" key="1">
    <source>
        <dbReference type="ARBA" id="ARBA00001947"/>
    </source>
</evidence>
<keyword evidence="6 13" id="KW-0378">Hydrolase</keyword>
<dbReference type="GO" id="GO:0006508">
    <property type="term" value="P:proteolysis"/>
    <property type="evidence" value="ECO:0007669"/>
    <property type="project" value="UniProtKB-KW"/>
</dbReference>
<evidence type="ECO:0000259" key="9">
    <source>
        <dbReference type="Pfam" id="PF01433"/>
    </source>
</evidence>
<evidence type="ECO:0000256" key="6">
    <source>
        <dbReference type="ARBA" id="ARBA00022801"/>
    </source>
</evidence>
<evidence type="ECO:0000256" key="7">
    <source>
        <dbReference type="ARBA" id="ARBA00022833"/>
    </source>
</evidence>
<evidence type="ECO:0000259" key="10">
    <source>
        <dbReference type="Pfam" id="PF11940"/>
    </source>
</evidence>
<evidence type="ECO:0000256" key="2">
    <source>
        <dbReference type="ARBA" id="ARBA00010136"/>
    </source>
</evidence>
<evidence type="ECO:0000256" key="3">
    <source>
        <dbReference type="ARBA" id="ARBA00022438"/>
    </source>
</evidence>
<dbReference type="InterPro" id="IPR035414">
    <property type="entry name" value="Peptidase_M1_pepN_Ig-like"/>
</dbReference>
<keyword evidence="5" id="KW-0479">Metal-binding</keyword>
<evidence type="ECO:0000256" key="8">
    <source>
        <dbReference type="ARBA" id="ARBA00023049"/>
    </source>
</evidence>
<dbReference type="Gene3D" id="2.60.40.1840">
    <property type="match status" value="1"/>
</dbReference>
<dbReference type="NCBIfam" id="TIGR02414">
    <property type="entry name" value="pepN_proteo"/>
    <property type="match status" value="1"/>
</dbReference>
<comment type="caution">
    <text evidence="13">The sequence shown here is derived from an EMBL/GenBank/DDBJ whole genome shotgun (WGS) entry which is preliminary data.</text>
</comment>
<organism evidence="13">
    <name type="scientific">mine drainage metagenome</name>
    <dbReference type="NCBI Taxonomy" id="410659"/>
    <lineage>
        <taxon>unclassified sequences</taxon>
        <taxon>metagenomes</taxon>
        <taxon>ecological metagenomes</taxon>
    </lineage>
</organism>
<dbReference type="InterPro" id="IPR001930">
    <property type="entry name" value="Peptidase_M1"/>
</dbReference>
<dbReference type="CDD" id="cd09600">
    <property type="entry name" value="M1_APN"/>
    <property type="match status" value="1"/>
</dbReference>
<comment type="similarity">
    <text evidence="2">Belongs to the peptidase M1 family.</text>
</comment>
<keyword evidence="3 13" id="KW-0031">Aminopeptidase</keyword>
<dbReference type="GO" id="GO:0008237">
    <property type="term" value="F:metallopeptidase activity"/>
    <property type="evidence" value="ECO:0007669"/>
    <property type="project" value="UniProtKB-KW"/>
</dbReference>
<dbReference type="Pfam" id="PF17900">
    <property type="entry name" value="Peptidase_M1_N"/>
    <property type="match status" value="1"/>
</dbReference>
<feature type="domain" description="Peptidase M1 alanyl aminopeptidase Ig-like fold" evidence="10">
    <location>
        <begin position="450"/>
        <end position="548"/>
    </location>
</feature>
<dbReference type="SUPFAM" id="SSF63737">
    <property type="entry name" value="Leukotriene A4 hydrolase N-terminal domain"/>
    <property type="match status" value="1"/>
</dbReference>
<evidence type="ECO:0000259" key="11">
    <source>
        <dbReference type="Pfam" id="PF17432"/>
    </source>
</evidence>
<proteinExistence type="inferred from homology"/>
<dbReference type="EMBL" id="MLJW01000182">
    <property type="protein sequence ID" value="OIQ94631.1"/>
    <property type="molecule type" value="Genomic_DNA"/>
</dbReference>
<keyword evidence="4" id="KW-0645">Protease</keyword>
<dbReference type="InterPro" id="IPR014782">
    <property type="entry name" value="Peptidase_M1_dom"/>
</dbReference>
<dbReference type="PANTHER" id="PTHR46322">
    <property type="entry name" value="PUROMYCIN-SENSITIVE AMINOPEPTIDASE"/>
    <property type="match status" value="1"/>
</dbReference>
<dbReference type="InterPro" id="IPR037144">
    <property type="entry name" value="Peptidase_M1_pepN_C_sf"/>
</dbReference>
<feature type="domain" description="Peptidase M1 membrane alanine aminopeptidase" evidence="9">
    <location>
        <begin position="232"/>
        <end position="445"/>
    </location>
</feature>
<dbReference type="Pfam" id="PF17432">
    <property type="entry name" value="DUF3458_C"/>
    <property type="match status" value="1"/>
</dbReference>
<dbReference type="EC" id="3.4.11.2" evidence="13"/>
<dbReference type="InterPro" id="IPR012779">
    <property type="entry name" value="Peptidase_M1_pepN"/>
</dbReference>
<sequence length="874" mass="96846">MTTDTPHTVMLKDYTPPAFLVDSVDLDVDFQAGSVVVGARLALRRNPAARDRRSPLELDGDELETIAVTLDGKALAAGRYALDQTRLSIADVPDAFVLETVSRILPDANTRLSGLYRCADGYVSQCEAHGFRRITWFPDRPDVMSRFTVTVHADKEALPLLLANGNPLAAGEEPDGRHWAKWQDPHPKPCYLFALVAARLEVLRDSYRTRSGRPVELAIYVEPGKLDQCGHAMAALKKAMRWDEEAFGLECDLDHYMIVAVGDFNMGAMENKGLNIFNTKYVLARQDLASDGDFENIDRVVAHEYFHNWTGNRVTCRDWFQLSLKEGLTVYRDQEFGADLHGRAVSHIRDVRDLRAAQFPEDAGPMAHPVRPASYREINNFYTATVYEKGAQVVRMIQTLIGRAAFRRGMDLYFARHDGQAVTCDDFVRAMADASGVDLGQFMRWYDQAGTPRLTATGRYDADACRYTLTLAQCPGDGNLPYHIPVAVGLVGPDGADLPARLKGQREAVGERVLSLTEERQEFVFEEVAAAPVPSLLRGFSAPVILDFPYGDEELTHLLAHDSDSFNRWEAGQRLASRLILAATAKIAAGDAPTWPEGYMYAAARVLAGAGDDPAYAAEVLSLPTEATLAEALEVVDPEALHAARDGLRRQLAWQLGPQLAACYRDYAGTGPYRPEPADAGRRALRNLCLSYLTAADTAEGRELALRQYQLADNMTDRYAALSALAQSEGPERQLALDDFHSRWRHEALVQDKWLLVQASSSRPGTLAEVMRLIEHPSFDLKNPNKVYALLRGFGANHVRFHAADGAGYRFLAAQTLRVDAINPQVAARLARSFDRWRRFDCGRQAHARAALETLRGHPGLSRDVSEVVERALA</sequence>
<evidence type="ECO:0000256" key="5">
    <source>
        <dbReference type="ARBA" id="ARBA00022723"/>
    </source>
</evidence>
<feature type="domain" description="Aminopeptidase N-like N-terminal" evidence="12">
    <location>
        <begin position="122"/>
        <end position="192"/>
    </location>
</feature>
<dbReference type="GO" id="GO:0016285">
    <property type="term" value="F:alanyl aminopeptidase activity"/>
    <property type="evidence" value="ECO:0007669"/>
    <property type="project" value="UniProtKB-EC"/>
</dbReference>
<keyword evidence="7" id="KW-0862">Zinc</keyword>
<dbReference type="Gene3D" id="2.60.40.1730">
    <property type="entry name" value="tricorn interacting facor f3 domain"/>
    <property type="match status" value="1"/>
</dbReference>
<dbReference type="InterPro" id="IPR027268">
    <property type="entry name" value="Peptidase_M4/M1_CTD_sf"/>
</dbReference>
<dbReference type="Gene3D" id="1.25.50.10">
    <property type="entry name" value="Peptidase M1, alanyl aminopeptidase, C-terminal domain"/>
    <property type="match status" value="1"/>
</dbReference>
<dbReference type="Gene3D" id="3.30.2010.30">
    <property type="match status" value="1"/>
</dbReference>
<dbReference type="InterPro" id="IPR024601">
    <property type="entry name" value="Peptidase_M1_pepN_C"/>
</dbReference>
<reference evidence="13" key="1">
    <citation type="submission" date="2016-10" db="EMBL/GenBank/DDBJ databases">
        <title>Sequence of Gallionella enrichment culture.</title>
        <authorList>
            <person name="Poehlein A."/>
            <person name="Muehling M."/>
            <person name="Daniel R."/>
        </authorList>
    </citation>
    <scope>NUCLEOTIDE SEQUENCE</scope>
</reference>
<evidence type="ECO:0000259" key="12">
    <source>
        <dbReference type="Pfam" id="PF17900"/>
    </source>
</evidence>
<dbReference type="InterPro" id="IPR045357">
    <property type="entry name" value="Aminopeptidase_N-like_N"/>
</dbReference>
<dbReference type="Pfam" id="PF11940">
    <property type="entry name" value="DUF3458"/>
    <property type="match status" value="1"/>
</dbReference>
<dbReference type="PRINTS" id="PR00756">
    <property type="entry name" value="ALADIPTASE"/>
</dbReference>
<comment type="cofactor">
    <cofactor evidence="1">
        <name>Zn(2+)</name>
        <dbReference type="ChEBI" id="CHEBI:29105"/>
    </cofactor>
</comment>
<keyword evidence="8" id="KW-0482">Metalloprotease</keyword>
<gene>
    <name evidence="13" type="primary">pepN_4</name>
    <name evidence="13" type="ORF">GALL_233870</name>
</gene>
<dbReference type="Gene3D" id="1.10.390.10">
    <property type="entry name" value="Neutral Protease Domain 2"/>
    <property type="match status" value="1"/>
</dbReference>
<dbReference type="AlphaFoldDB" id="A0A1J5RRN2"/>
<name>A0A1J5RRN2_9ZZZZ</name>
<dbReference type="InterPro" id="IPR038438">
    <property type="entry name" value="PepN_Ig-like_sf"/>
</dbReference>
<accession>A0A1J5RRN2</accession>
<dbReference type="FunFam" id="3.30.2010.30:FF:000002">
    <property type="entry name" value="Putative aminopeptidase N"/>
    <property type="match status" value="1"/>
</dbReference>
<dbReference type="SUPFAM" id="SSF55486">
    <property type="entry name" value="Metalloproteases ('zincins'), catalytic domain"/>
    <property type="match status" value="1"/>
</dbReference>
<dbReference type="Pfam" id="PF01433">
    <property type="entry name" value="Peptidase_M1"/>
    <property type="match status" value="1"/>
</dbReference>
<feature type="domain" description="Peptidase M1 alanyl aminopeptidase C-terminal" evidence="11">
    <location>
        <begin position="552"/>
        <end position="874"/>
    </location>
</feature>
<dbReference type="PANTHER" id="PTHR46322:SF1">
    <property type="entry name" value="PUROMYCIN-SENSITIVE AMINOPEPTIDASE"/>
    <property type="match status" value="1"/>
</dbReference>
<evidence type="ECO:0000313" key="13">
    <source>
        <dbReference type="EMBL" id="OIQ94631.1"/>
    </source>
</evidence>
<dbReference type="InterPro" id="IPR042097">
    <property type="entry name" value="Aminopeptidase_N-like_N_sf"/>
</dbReference>
<evidence type="ECO:0000256" key="4">
    <source>
        <dbReference type="ARBA" id="ARBA00022670"/>
    </source>
</evidence>